<sequence length="159" mass="17217">MQRWTPYLALVLTAMLLAVGAFFFPATEGPGPVAGHSVEPHNLPVVCYDDPTANLTVQDRCSWYLVPASGNSTVLGRIHTSSPQANGTRCHWLTGFRRVLSSPLFLPADTRLAYARQESSARAFARRRRGAGNSFCSPAAATVTRPSDGYLYALGCMVI</sequence>
<dbReference type="EMBL" id="DXHL01000028">
    <property type="protein sequence ID" value="HIW11058.1"/>
    <property type="molecule type" value="Genomic_DNA"/>
</dbReference>
<gene>
    <name evidence="1" type="ORF">H9888_06105</name>
</gene>
<accession>A0A9D1TY01</accession>
<dbReference type="AlphaFoldDB" id="A0A9D1TY01"/>
<protein>
    <submittedName>
        <fullName evidence="1">Uncharacterized protein</fullName>
    </submittedName>
</protein>
<evidence type="ECO:0000313" key="2">
    <source>
        <dbReference type="Proteomes" id="UP000823926"/>
    </source>
</evidence>
<evidence type="ECO:0000313" key="1">
    <source>
        <dbReference type="EMBL" id="HIW11058.1"/>
    </source>
</evidence>
<reference evidence="1" key="2">
    <citation type="submission" date="2021-04" db="EMBL/GenBank/DDBJ databases">
        <authorList>
            <person name="Gilroy R."/>
        </authorList>
    </citation>
    <scope>NUCLEOTIDE SEQUENCE</scope>
    <source>
        <strain evidence="1">ChiBcec15-1070</strain>
    </source>
</reference>
<name>A0A9D1TY01_9BACT</name>
<dbReference type="Proteomes" id="UP000823926">
    <property type="component" value="Unassembled WGS sequence"/>
</dbReference>
<proteinExistence type="predicted"/>
<organism evidence="1 2">
    <name type="scientific">Candidatus Rikenella faecigallinarum</name>
    <dbReference type="NCBI Taxonomy" id="2838745"/>
    <lineage>
        <taxon>Bacteria</taxon>
        <taxon>Pseudomonadati</taxon>
        <taxon>Bacteroidota</taxon>
        <taxon>Bacteroidia</taxon>
        <taxon>Bacteroidales</taxon>
        <taxon>Rikenellaceae</taxon>
        <taxon>Rikenella</taxon>
    </lineage>
</organism>
<reference evidence="1" key="1">
    <citation type="journal article" date="2021" name="PeerJ">
        <title>Extensive microbial diversity within the chicken gut microbiome revealed by metagenomics and culture.</title>
        <authorList>
            <person name="Gilroy R."/>
            <person name="Ravi A."/>
            <person name="Getino M."/>
            <person name="Pursley I."/>
            <person name="Horton D.L."/>
            <person name="Alikhan N.F."/>
            <person name="Baker D."/>
            <person name="Gharbi K."/>
            <person name="Hall N."/>
            <person name="Watson M."/>
            <person name="Adriaenssens E.M."/>
            <person name="Foster-Nyarko E."/>
            <person name="Jarju S."/>
            <person name="Secka A."/>
            <person name="Antonio M."/>
            <person name="Oren A."/>
            <person name="Chaudhuri R.R."/>
            <person name="La Ragione R."/>
            <person name="Hildebrand F."/>
            <person name="Pallen M.J."/>
        </authorList>
    </citation>
    <scope>NUCLEOTIDE SEQUENCE</scope>
    <source>
        <strain evidence="1">ChiBcec15-1070</strain>
    </source>
</reference>
<comment type="caution">
    <text evidence="1">The sequence shown here is derived from an EMBL/GenBank/DDBJ whole genome shotgun (WGS) entry which is preliminary data.</text>
</comment>